<sequence length="497" mass="55676">MPAKTFRLTDTLSGQVKPLATLEPDHLRFYSCGPTVYSYAHIGNFRSFLTADLVVRTARAIGWRVTWVSNITDVGHLTDDDVADAQGEDKMERALRSKEGEQFHNVWELSEYYTEAYREDWRNLNMVEPEIRPKATQHVREQIVAVEELIKNGHAYETPTGVYFSIESFPDYGKLSGNTRDNLRKAVREAVVVDENKRESSDFALWKKDDKHLMQWFSPYGWGFPGWHIECTVMAMKYLGETLDLHSGGEDNRFPHHECEIAQSESLTGKPFSNHWLHTRFLLVDGEKMSKSKGNFYTVRDLLAKGADPLAVRLALMSTHFTKELNFTEQGLNDATGNVERLRRADHAVAAALEAKRDGEDVLGTLLEDLGDQALDAMCNDLNTSVALAKALEGARAITREAEGMSMATAESSLRFLDRINDLLGIVRSQYGDAKAECAPPAVDASVIEAKIAERAEAKRAKEFARADAIRQELDSMGIELRDTPQGTVWVAKSAGL</sequence>
<dbReference type="GO" id="GO:0005524">
    <property type="term" value="F:ATP binding"/>
    <property type="evidence" value="ECO:0007669"/>
    <property type="project" value="UniProtKB-UniRule"/>
</dbReference>
<dbReference type="EMBL" id="CP007139">
    <property type="protein sequence ID" value="AIE86545.1"/>
    <property type="molecule type" value="Genomic_DNA"/>
</dbReference>
<dbReference type="RefSeq" id="WP_025229498.1">
    <property type="nucleotide sequence ID" value="NZ_CP007139.1"/>
</dbReference>
<dbReference type="GO" id="GO:0006423">
    <property type="term" value="P:cysteinyl-tRNA aminoacylation"/>
    <property type="evidence" value="ECO:0007669"/>
    <property type="project" value="UniProtKB-UniRule"/>
</dbReference>
<evidence type="ECO:0000256" key="10">
    <source>
        <dbReference type="HAMAP-Rule" id="MF_00041"/>
    </source>
</evidence>
<dbReference type="EC" id="6.1.1.16" evidence="10"/>
<evidence type="ECO:0000256" key="2">
    <source>
        <dbReference type="ARBA" id="ARBA00022598"/>
    </source>
</evidence>
<comment type="subunit">
    <text evidence="1 10">Monomer.</text>
</comment>
<dbReference type="KEGG" id="fgi:OP10G_3177"/>
<evidence type="ECO:0000256" key="4">
    <source>
        <dbReference type="ARBA" id="ARBA00022741"/>
    </source>
</evidence>
<evidence type="ECO:0000256" key="1">
    <source>
        <dbReference type="ARBA" id="ARBA00011245"/>
    </source>
</evidence>
<feature type="binding site" evidence="10">
    <location>
        <position position="231"/>
    </location>
    <ligand>
        <name>Zn(2+)</name>
        <dbReference type="ChEBI" id="CHEBI:29105"/>
    </ligand>
</feature>
<dbReference type="InterPro" id="IPR009080">
    <property type="entry name" value="tRNAsynth_Ia_anticodon-bd"/>
</dbReference>
<keyword evidence="4 10" id="KW-0547">Nucleotide-binding</keyword>
<reference evidence="12 13" key="1">
    <citation type="journal article" date="2014" name="PLoS ONE">
        <title>The first complete genome sequence of the class fimbriimonadia in the phylum armatimonadetes.</title>
        <authorList>
            <person name="Hu Z.Y."/>
            <person name="Wang Y.Z."/>
            <person name="Im W.T."/>
            <person name="Wang S.Y."/>
            <person name="Zhao G.P."/>
            <person name="Zheng H.J."/>
            <person name="Quan Z.X."/>
        </authorList>
    </citation>
    <scope>NUCLEOTIDE SEQUENCE [LARGE SCALE GENOMIC DNA]</scope>
    <source>
        <strain evidence="12">Gsoil 348</strain>
    </source>
</reference>
<dbReference type="STRING" id="661478.OP10G_3177"/>
<dbReference type="HOGENOM" id="CLU_013528_0_1_0"/>
<feature type="short sequence motif" description="'KMSKS' region" evidence="10">
    <location>
        <begin position="288"/>
        <end position="292"/>
    </location>
</feature>
<dbReference type="Gene3D" id="3.40.50.620">
    <property type="entry name" value="HUPs"/>
    <property type="match status" value="1"/>
</dbReference>
<keyword evidence="8 10" id="KW-0030">Aminoacyl-tRNA synthetase</keyword>
<dbReference type="HAMAP" id="MF_00041">
    <property type="entry name" value="Cys_tRNA_synth"/>
    <property type="match status" value="1"/>
</dbReference>
<dbReference type="PANTHER" id="PTHR10890">
    <property type="entry name" value="CYSTEINYL-TRNA SYNTHETASE"/>
    <property type="match status" value="1"/>
</dbReference>
<feature type="binding site" evidence="10">
    <location>
        <position position="256"/>
    </location>
    <ligand>
        <name>Zn(2+)</name>
        <dbReference type="ChEBI" id="CHEBI:29105"/>
    </ligand>
</feature>
<evidence type="ECO:0000256" key="9">
    <source>
        <dbReference type="ARBA" id="ARBA00047398"/>
    </source>
</evidence>
<feature type="short sequence motif" description="'HIGH' region" evidence="10">
    <location>
        <begin position="34"/>
        <end position="44"/>
    </location>
</feature>
<comment type="similarity">
    <text evidence="10">Belongs to the class-I aminoacyl-tRNA synthetase family.</text>
</comment>
<dbReference type="AlphaFoldDB" id="A0A068NUY8"/>
<name>A0A068NUY8_FIMGI</name>
<proteinExistence type="inferred from homology"/>
<accession>A0A068NUY8</accession>
<feature type="binding site" evidence="10">
    <location>
        <position position="32"/>
    </location>
    <ligand>
        <name>Zn(2+)</name>
        <dbReference type="ChEBI" id="CHEBI:29105"/>
    </ligand>
</feature>
<keyword evidence="13" id="KW-1185">Reference proteome</keyword>
<dbReference type="GO" id="GO:0004817">
    <property type="term" value="F:cysteine-tRNA ligase activity"/>
    <property type="evidence" value="ECO:0007669"/>
    <property type="project" value="UniProtKB-UniRule"/>
</dbReference>
<dbReference type="SUPFAM" id="SSF47323">
    <property type="entry name" value="Anticodon-binding domain of a subclass of class I aminoacyl-tRNA synthetases"/>
    <property type="match status" value="1"/>
</dbReference>
<evidence type="ECO:0000256" key="3">
    <source>
        <dbReference type="ARBA" id="ARBA00022723"/>
    </source>
</evidence>
<evidence type="ECO:0000313" key="13">
    <source>
        <dbReference type="Proteomes" id="UP000027982"/>
    </source>
</evidence>
<comment type="subcellular location">
    <subcellularLocation>
        <location evidence="10">Cytoplasm</location>
    </subcellularLocation>
</comment>
<gene>
    <name evidence="10" type="primary">cysS</name>
    <name evidence="12" type="ORF">OP10G_3177</name>
</gene>
<dbReference type="NCBIfam" id="TIGR00435">
    <property type="entry name" value="cysS"/>
    <property type="match status" value="1"/>
</dbReference>
<dbReference type="GO" id="GO:0008270">
    <property type="term" value="F:zinc ion binding"/>
    <property type="evidence" value="ECO:0007669"/>
    <property type="project" value="UniProtKB-UniRule"/>
</dbReference>
<dbReference type="SUPFAM" id="SSF52374">
    <property type="entry name" value="Nucleotidylyl transferase"/>
    <property type="match status" value="1"/>
</dbReference>
<feature type="binding site" evidence="10">
    <location>
        <position position="291"/>
    </location>
    <ligand>
        <name>ATP</name>
        <dbReference type="ChEBI" id="CHEBI:30616"/>
    </ligand>
</feature>
<dbReference type="InterPro" id="IPR032678">
    <property type="entry name" value="tRNA-synt_1_cat_dom"/>
</dbReference>
<dbReference type="Gene3D" id="1.20.120.1910">
    <property type="entry name" value="Cysteine-tRNA ligase, C-terminal anti-codon recognition domain"/>
    <property type="match status" value="1"/>
</dbReference>
<dbReference type="InterPro" id="IPR014729">
    <property type="entry name" value="Rossmann-like_a/b/a_fold"/>
</dbReference>
<dbReference type="PRINTS" id="PR00983">
    <property type="entry name" value="TRNASYNTHCYS"/>
</dbReference>
<organism evidence="12 13">
    <name type="scientific">Fimbriimonas ginsengisoli Gsoil 348</name>
    <dbReference type="NCBI Taxonomy" id="661478"/>
    <lineage>
        <taxon>Bacteria</taxon>
        <taxon>Bacillati</taxon>
        <taxon>Armatimonadota</taxon>
        <taxon>Fimbriimonadia</taxon>
        <taxon>Fimbriimonadales</taxon>
        <taxon>Fimbriimonadaceae</taxon>
        <taxon>Fimbriimonas</taxon>
    </lineage>
</organism>
<keyword evidence="7 10" id="KW-0648">Protein biosynthesis</keyword>
<dbReference type="eggNOG" id="COG0215">
    <property type="taxonomic scope" value="Bacteria"/>
</dbReference>
<keyword evidence="6 10" id="KW-0067">ATP-binding</keyword>
<dbReference type="CDD" id="cd00672">
    <property type="entry name" value="CysRS_core"/>
    <property type="match status" value="1"/>
</dbReference>
<evidence type="ECO:0000259" key="11">
    <source>
        <dbReference type="Pfam" id="PF01406"/>
    </source>
</evidence>
<feature type="binding site" evidence="10">
    <location>
        <position position="260"/>
    </location>
    <ligand>
        <name>Zn(2+)</name>
        <dbReference type="ChEBI" id="CHEBI:29105"/>
    </ligand>
</feature>
<feature type="domain" description="tRNA synthetases class I catalytic" evidence="11">
    <location>
        <begin position="21"/>
        <end position="336"/>
    </location>
</feature>
<evidence type="ECO:0000256" key="6">
    <source>
        <dbReference type="ARBA" id="ARBA00022840"/>
    </source>
</evidence>
<comment type="catalytic activity">
    <reaction evidence="9 10">
        <text>tRNA(Cys) + L-cysteine + ATP = L-cysteinyl-tRNA(Cys) + AMP + diphosphate</text>
        <dbReference type="Rhea" id="RHEA:17773"/>
        <dbReference type="Rhea" id="RHEA-COMP:9661"/>
        <dbReference type="Rhea" id="RHEA-COMP:9679"/>
        <dbReference type="ChEBI" id="CHEBI:30616"/>
        <dbReference type="ChEBI" id="CHEBI:33019"/>
        <dbReference type="ChEBI" id="CHEBI:35235"/>
        <dbReference type="ChEBI" id="CHEBI:78442"/>
        <dbReference type="ChEBI" id="CHEBI:78517"/>
        <dbReference type="ChEBI" id="CHEBI:456215"/>
        <dbReference type="EC" id="6.1.1.16"/>
    </reaction>
</comment>
<evidence type="ECO:0000313" key="12">
    <source>
        <dbReference type="EMBL" id="AIE86545.1"/>
    </source>
</evidence>
<dbReference type="PANTHER" id="PTHR10890:SF3">
    <property type="entry name" value="CYSTEINE--TRNA LIGASE, CYTOPLASMIC"/>
    <property type="match status" value="1"/>
</dbReference>
<protein>
    <recommendedName>
        <fullName evidence="10">Cysteine--tRNA ligase</fullName>
        <ecNumber evidence="10">6.1.1.16</ecNumber>
    </recommendedName>
    <alternativeName>
        <fullName evidence="10">Cysteinyl-tRNA synthetase</fullName>
        <shortName evidence="10">CysRS</shortName>
    </alternativeName>
</protein>
<dbReference type="InterPro" id="IPR024909">
    <property type="entry name" value="Cys-tRNA/MSH_ligase"/>
</dbReference>
<evidence type="ECO:0000256" key="5">
    <source>
        <dbReference type="ARBA" id="ARBA00022833"/>
    </source>
</evidence>
<keyword evidence="2 10" id="KW-0436">Ligase</keyword>
<evidence type="ECO:0000256" key="8">
    <source>
        <dbReference type="ARBA" id="ARBA00023146"/>
    </source>
</evidence>
<dbReference type="Proteomes" id="UP000027982">
    <property type="component" value="Chromosome"/>
</dbReference>
<keyword evidence="10" id="KW-0963">Cytoplasm</keyword>
<keyword evidence="5 10" id="KW-0862">Zinc</keyword>
<dbReference type="GO" id="GO:0005829">
    <property type="term" value="C:cytosol"/>
    <property type="evidence" value="ECO:0007669"/>
    <property type="project" value="TreeGrafter"/>
</dbReference>
<dbReference type="Pfam" id="PF01406">
    <property type="entry name" value="tRNA-synt_1e"/>
    <property type="match status" value="1"/>
</dbReference>
<comment type="cofactor">
    <cofactor evidence="10">
        <name>Zn(2+)</name>
        <dbReference type="ChEBI" id="CHEBI:29105"/>
    </cofactor>
    <text evidence="10">Binds 1 zinc ion per subunit.</text>
</comment>
<evidence type="ECO:0000256" key="7">
    <source>
        <dbReference type="ARBA" id="ARBA00022917"/>
    </source>
</evidence>
<dbReference type="InterPro" id="IPR015803">
    <property type="entry name" value="Cys-tRNA-ligase"/>
</dbReference>
<keyword evidence="3 10" id="KW-0479">Metal-binding</keyword>